<name>A0A5E4M9Y6_9HEMI</name>
<dbReference type="Proteomes" id="UP000325440">
    <property type="component" value="Unassembled WGS sequence"/>
</dbReference>
<dbReference type="AlphaFoldDB" id="A0A5E4M9Y6"/>
<evidence type="ECO:0000256" key="3">
    <source>
        <dbReference type="ARBA" id="ARBA00022833"/>
    </source>
</evidence>
<dbReference type="InterPro" id="IPR004181">
    <property type="entry name" value="Znf_MIZ"/>
</dbReference>
<evidence type="ECO:0000256" key="1">
    <source>
        <dbReference type="ARBA" id="ARBA00022723"/>
    </source>
</evidence>
<sequence length="260" mass="30001">MSNESIEVPSQPDIELDIIGILETAIKARNKITCSKDILLPSALDETEFKDILYNMDKNKPIIAQSRLSKHVQDNKQSVRSLIDNISKLKHSSELKMNFAINDEIYEDDELNQAMSQMFNECLNDNSVVDDAEDDLKNYMILIQQTCEFNRGVESLFSCDKKLLQKHVKKDLSISAMMNLITIQKYNKSSAELENFTTVQTEIIDPFTRKLITKPVTNKQCNHVYDEESIDLMFKNKLFVCCPHIDLRKKISYSMKIFSI</sequence>
<keyword evidence="6" id="KW-1185">Reference proteome</keyword>
<evidence type="ECO:0000259" key="4">
    <source>
        <dbReference type="Pfam" id="PF11789"/>
    </source>
</evidence>
<dbReference type="EMBL" id="CABPRJ010000486">
    <property type="protein sequence ID" value="VVC29044.1"/>
    <property type="molecule type" value="Genomic_DNA"/>
</dbReference>
<feature type="domain" description="SP-RING-type" evidence="4">
    <location>
        <begin position="200"/>
        <end position="244"/>
    </location>
</feature>
<dbReference type="InterPro" id="IPR013083">
    <property type="entry name" value="Znf_RING/FYVE/PHD"/>
</dbReference>
<keyword evidence="3" id="KW-0862">Zinc</keyword>
<accession>A0A5E4M9Y6</accession>
<evidence type="ECO:0000313" key="5">
    <source>
        <dbReference type="EMBL" id="VVC29044.1"/>
    </source>
</evidence>
<evidence type="ECO:0000313" key="6">
    <source>
        <dbReference type="Proteomes" id="UP000325440"/>
    </source>
</evidence>
<gene>
    <name evidence="5" type="ORF">CINCED_3A020551</name>
</gene>
<dbReference type="Pfam" id="PF11789">
    <property type="entry name" value="zf-Nse"/>
    <property type="match status" value="1"/>
</dbReference>
<dbReference type="OrthoDB" id="26899at2759"/>
<organism evidence="5 6">
    <name type="scientific">Cinara cedri</name>
    <dbReference type="NCBI Taxonomy" id="506608"/>
    <lineage>
        <taxon>Eukaryota</taxon>
        <taxon>Metazoa</taxon>
        <taxon>Ecdysozoa</taxon>
        <taxon>Arthropoda</taxon>
        <taxon>Hexapoda</taxon>
        <taxon>Insecta</taxon>
        <taxon>Pterygota</taxon>
        <taxon>Neoptera</taxon>
        <taxon>Paraneoptera</taxon>
        <taxon>Hemiptera</taxon>
        <taxon>Sternorrhyncha</taxon>
        <taxon>Aphidomorpha</taxon>
        <taxon>Aphidoidea</taxon>
        <taxon>Aphididae</taxon>
        <taxon>Lachninae</taxon>
        <taxon>Cinara</taxon>
    </lineage>
</organism>
<dbReference type="Gene3D" id="3.30.40.10">
    <property type="entry name" value="Zinc/RING finger domain, C3HC4 (zinc finger)"/>
    <property type="match status" value="1"/>
</dbReference>
<evidence type="ECO:0000256" key="2">
    <source>
        <dbReference type="ARBA" id="ARBA00022771"/>
    </source>
</evidence>
<dbReference type="GO" id="GO:0008270">
    <property type="term" value="F:zinc ion binding"/>
    <property type="evidence" value="ECO:0007669"/>
    <property type="project" value="UniProtKB-KW"/>
</dbReference>
<keyword evidence="1" id="KW-0479">Metal-binding</keyword>
<protein>
    <submittedName>
        <fullName evidence="5">Zinc finger, MIZ-type</fullName>
    </submittedName>
</protein>
<keyword evidence="2" id="KW-0863">Zinc-finger</keyword>
<reference evidence="5 6" key="1">
    <citation type="submission" date="2019-08" db="EMBL/GenBank/DDBJ databases">
        <authorList>
            <person name="Alioto T."/>
            <person name="Alioto T."/>
            <person name="Gomez Garrido J."/>
        </authorList>
    </citation>
    <scope>NUCLEOTIDE SEQUENCE [LARGE SCALE GENOMIC DNA]</scope>
</reference>
<proteinExistence type="predicted"/>